<keyword evidence="4" id="KW-1185">Reference proteome</keyword>
<dbReference type="CDD" id="cd00038">
    <property type="entry name" value="CAP_ED"/>
    <property type="match status" value="1"/>
</dbReference>
<dbReference type="PROSITE" id="PS50042">
    <property type="entry name" value="CNMP_BINDING_3"/>
    <property type="match status" value="1"/>
</dbReference>
<dbReference type="Proteomes" id="UP001190700">
    <property type="component" value="Unassembled WGS sequence"/>
</dbReference>
<dbReference type="InterPro" id="IPR000595">
    <property type="entry name" value="cNMP-bd_dom"/>
</dbReference>
<evidence type="ECO:0000313" key="3">
    <source>
        <dbReference type="EMBL" id="KAK3276051.1"/>
    </source>
</evidence>
<dbReference type="InterPro" id="IPR014710">
    <property type="entry name" value="RmlC-like_jellyroll"/>
</dbReference>
<evidence type="ECO:0000259" key="2">
    <source>
        <dbReference type="PROSITE" id="PS50042"/>
    </source>
</evidence>
<feature type="compositionally biased region" description="Basic and acidic residues" evidence="1">
    <location>
        <begin position="518"/>
        <end position="535"/>
    </location>
</feature>
<dbReference type="SMART" id="SM00100">
    <property type="entry name" value="cNMP"/>
    <property type="match status" value="1"/>
</dbReference>
<dbReference type="EMBL" id="LGRX02006800">
    <property type="protein sequence ID" value="KAK3276051.1"/>
    <property type="molecule type" value="Genomic_DNA"/>
</dbReference>
<organism evidence="3 4">
    <name type="scientific">Cymbomonas tetramitiformis</name>
    <dbReference type="NCBI Taxonomy" id="36881"/>
    <lineage>
        <taxon>Eukaryota</taxon>
        <taxon>Viridiplantae</taxon>
        <taxon>Chlorophyta</taxon>
        <taxon>Pyramimonadophyceae</taxon>
        <taxon>Pyramimonadales</taxon>
        <taxon>Pyramimonadaceae</taxon>
        <taxon>Cymbomonas</taxon>
    </lineage>
</organism>
<feature type="region of interest" description="Disordered" evidence="1">
    <location>
        <begin position="516"/>
        <end position="551"/>
    </location>
</feature>
<dbReference type="Pfam" id="PF00027">
    <property type="entry name" value="cNMP_binding"/>
    <property type="match status" value="1"/>
</dbReference>
<reference evidence="3 4" key="1">
    <citation type="journal article" date="2015" name="Genome Biol. Evol.">
        <title>Comparative Genomics of a Bacterivorous Green Alga Reveals Evolutionary Causalities and Consequences of Phago-Mixotrophic Mode of Nutrition.</title>
        <authorList>
            <person name="Burns J.A."/>
            <person name="Paasch A."/>
            <person name="Narechania A."/>
            <person name="Kim E."/>
        </authorList>
    </citation>
    <scope>NUCLEOTIDE SEQUENCE [LARGE SCALE GENOMIC DNA]</scope>
    <source>
        <strain evidence="3 4">PLY_AMNH</strain>
    </source>
</reference>
<name>A0AAE0GEN3_9CHLO</name>
<dbReference type="PANTHER" id="PTHR23011">
    <property type="entry name" value="CYCLIC NUCLEOTIDE-BINDING DOMAIN CONTAINING PROTEIN"/>
    <property type="match status" value="1"/>
</dbReference>
<evidence type="ECO:0000256" key="1">
    <source>
        <dbReference type="SAM" id="MobiDB-lite"/>
    </source>
</evidence>
<dbReference type="AlphaFoldDB" id="A0AAE0GEN3"/>
<feature type="region of interest" description="Disordered" evidence="1">
    <location>
        <begin position="362"/>
        <end position="386"/>
    </location>
</feature>
<dbReference type="Gene3D" id="2.60.120.10">
    <property type="entry name" value="Jelly Rolls"/>
    <property type="match status" value="2"/>
</dbReference>
<gene>
    <name evidence="3" type="ORF">CYMTET_15852</name>
</gene>
<sequence length="551" mass="61076">MPKFNFGEVVRDVICLERFGKQDLDDADGDGKEKVDKTPRSNGPIDINHIGNLIRKSSQKGLTNRELMEVTCLLSSLFPFVRYLPLRLQKEVCKSFEFHEYPAGMRIFRQGAPSDRFFAVLTGKVELSNDLGVIAQLHASETFGELGIISDSARSATCVARYNTLCLSLRKQDYLNVFTKEVCTKEANFLINSSYSFTGCTQEQCAAFCQHMVSVTFPIDTCFTLDNSDCVFFVERGGCSFNAWTGPPEHKPKSARAVLPQKAYPHLYKLKDLAPGEVFGESVVFPQQRLGLLLLAEQDLALYRISKESFLLTIPSTVLHRLQDETAFRNAYMSERHKRMLQRRNQPLDLLTALRLPSLLGESKEASSAGSADAMPSPAEQPSDHDDALEQGLTVKGGIPRAASHQHLMSTSAPGKLAPLKTPRMPDAPNTNSGYHPLDRGGRRLRQSGLDVHGQLSSLNSELGRRLRPSLKEEATEATTPQNVGIQIAPRAQETREKTQRECHGRRNLFIAHGAAASKERCAGGAVDDERREAQKPGWKTTTGMVAEDAR</sequence>
<dbReference type="InterPro" id="IPR018490">
    <property type="entry name" value="cNMP-bd_dom_sf"/>
</dbReference>
<proteinExistence type="predicted"/>
<dbReference type="PANTHER" id="PTHR23011:SF28">
    <property type="entry name" value="CYCLIC NUCLEOTIDE-BINDING DOMAIN CONTAINING PROTEIN"/>
    <property type="match status" value="1"/>
</dbReference>
<feature type="domain" description="Cyclic nucleotide-binding" evidence="2">
    <location>
        <begin position="80"/>
        <end position="178"/>
    </location>
</feature>
<evidence type="ECO:0000313" key="4">
    <source>
        <dbReference type="Proteomes" id="UP001190700"/>
    </source>
</evidence>
<comment type="caution">
    <text evidence="3">The sequence shown here is derived from an EMBL/GenBank/DDBJ whole genome shotgun (WGS) entry which is preliminary data.</text>
</comment>
<dbReference type="SUPFAM" id="SSF51206">
    <property type="entry name" value="cAMP-binding domain-like"/>
    <property type="match status" value="2"/>
</dbReference>
<feature type="region of interest" description="Disordered" evidence="1">
    <location>
        <begin position="411"/>
        <end position="445"/>
    </location>
</feature>
<accession>A0AAE0GEN3</accession>
<protein>
    <recommendedName>
        <fullName evidence="2">Cyclic nucleotide-binding domain-containing protein</fullName>
    </recommendedName>
</protein>